<dbReference type="Gene3D" id="3.90.550.10">
    <property type="entry name" value="Spore Coat Polysaccharide Biosynthesis Protein SpsA, Chain A"/>
    <property type="match status" value="1"/>
</dbReference>
<sequence>MRTEAGCDAAGAVQRFAPDEPHAGGGKVHLPRVQVQIVTHESADGLAACLDAVLAQTVAPACVLIVDNASTDASVAIAEAYAARHPRVVVHILPHNLGYAAAHNLGFTRALDARMTHVLTLNPDVLLRATYLEHCLAALHDRKGRRSGGATGKLLRANGVTLDSTGLIMEVFFHARDRGAEQRDEGQYDAVRDVFGVCGAAALYTASFLNAMHHAAGYVLDETFFFYKEDVDLCWRGSLNGFTFLYAPKAVAKHERGWKAGQRPNALAEAHSFANQLSMVWVYVSPRSAGFWVAQLVEFARFLRLLVTRPSVARQIASLLLAQRAHRQEKRRMLRNARREEGG</sequence>
<proteinExistence type="predicted"/>
<feature type="domain" description="Glycosyltransferase 2-like" evidence="1">
    <location>
        <begin position="37"/>
        <end position="141"/>
    </location>
</feature>
<evidence type="ECO:0000313" key="3">
    <source>
        <dbReference type="Proteomes" id="UP000190229"/>
    </source>
</evidence>
<accession>A0A1V4ERC4</accession>
<dbReference type="EMBL" id="MWPS01000028">
    <property type="protein sequence ID" value="OPG15451.1"/>
    <property type="molecule type" value="Genomic_DNA"/>
</dbReference>
<dbReference type="Proteomes" id="UP000190229">
    <property type="component" value="Unassembled WGS sequence"/>
</dbReference>
<dbReference type="SUPFAM" id="SSF53448">
    <property type="entry name" value="Nucleotide-diphospho-sugar transferases"/>
    <property type="match status" value="1"/>
</dbReference>
<dbReference type="PANTHER" id="PTHR43179">
    <property type="entry name" value="RHAMNOSYLTRANSFERASE WBBL"/>
    <property type="match status" value="1"/>
</dbReference>
<protein>
    <recommendedName>
        <fullName evidence="1">Glycosyltransferase 2-like domain-containing protein</fullName>
    </recommendedName>
</protein>
<dbReference type="AlphaFoldDB" id="A0A1V4ERC4"/>
<dbReference type="InterPro" id="IPR001173">
    <property type="entry name" value="Glyco_trans_2-like"/>
</dbReference>
<gene>
    <name evidence="2" type="ORF">B2M26_11805</name>
</gene>
<name>A0A1V4ERC4_9BACL</name>
<dbReference type="InterPro" id="IPR029044">
    <property type="entry name" value="Nucleotide-diphossugar_trans"/>
</dbReference>
<evidence type="ECO:0000259" key="1">
    <source>
        <dbReference type="Pfam" id="PF00535"/>
    </source>
</evidence>
<dbReference type="RefSeq" id="WP_079291383.1">
    <property type="nucleotide sequence ID" value="NZ_MWPS01000028.1"/>
</dbReference>
<reference evidence="2 3" key="1">
    <citation type="submission" date="2017-02" db="EMBL/GenBank/DDBJ databases">
        <title>Draft genome of Acidibacillus ferrooxidans Huett2.</title>
        <authorList>
            <person name="Schopf S."/>
        </authorList>
    </citation>
    <scope>NUCLEOTIDE SEQUENCE [LARGE SCALE GENOMIC DNA]</scope>
    <source>
        <strain evidence="2 3">Huett2</strain>
    </source>
</reference>
<dbReference type="Pfam" id="PF00535">
    <property type="entry name" value="Glycos_transf_2"/>
    <property type="match status" value="1"/>
</dbReference>
<comment type="caution">
    <text evidence="2">The sequence shown here is derived from an EMBL/GenBank/DDBJ whole genome shotgun (WGS) entry which is preliminary data.</text>
</comment>
<organism evidence="2 3">
    <name type="scientific">Ferroacidibacillus organovorans</name>
    <dbReference type="NCBI Taxonomy" id="1765683"/>
    <lineage>
        <taxon>Bacteria</taxon>
        <taxon>Bacillati</taxon>
        <taxon>Bacillota</taxon>
        <taxon>Bacilli</taxon>
        <taxon>Bacillales</taxon>
        <taxon>Alicyclobacillaceae</taxon>
        <taxon>Ferroacidibacillus</taxon>
    </lineage>
</organism>
<evidence type="ECO:0000313" key="2">
    <source>
        <dbReference type="EMBL" id="OPG15451.1"/>
    </source>
</evidence>
<dbReference type="PANTHER" id="PTHR43179:SF11">
    <property type="entry name" value="GLYCOSYL TRANSFERASE"/>
    <property type="match status" value="1"/>
</dbReference>
<keyword evidence="3" id="KW-1185">Reference proteome</keyword>